<dbReference type="EMBL" id="JAXCGZ010010092">
    <property type="protein sequence ID" value="KAK7075812.1"/>
    <property type="molecule type" value="Genomic_DNA"/>
</dbReference>
<feature type="non-terminal residue" evidence="2">
    <location>
        <position position="1"/>
    </location>
</feature>
<organism evidence="2 3">
    <name type="scientific">Halocaridina rubra</name>
    <name type="common">Hawaiian red shrimp</name>
    <dbReference type="NCBI Taxonomy" id="373956"/>
    <lineage>
        <taxon>Eukaryota</taxon>
        <taxon>Metazoa</taxon>
        <taxon>Ecdysozoa</taxon>
        <taxon>Arthropoda</taxon>
        <taxon>Crustacea</taxon>
        <taxon>Multicrustacea</taxon>
        <taxon>Malacostraca</taxon>
        <taxon>Eumalacostraca</taxon>
        <taxon>Eucarida</taxon>
        <taxon>Decapoda</taxon>
        <taxon>Pleocyemata</taxon>
        <taxon>Caridea</taxon>
        <taxon>Atyoidea</taxon>
        <taxon>Atyidae</taxon>
        <taxon>Halocaridina</taxon>
    </lineage>
</organism>
<evidence type="ECO:0000256" key="1">
    <source>
        <dbReference type="SAM" id="MobiDB-lite"/>
    </source>
</evidence>
<feature type="non-terminal residue" evidence="2">
    <location>
        <position position="59"/>
    </location>
</feature>
<sequence>HVEIGALLSTPWLVHLHLAQNEKRQAKKFQHRSPSQGFVYDDDEDGITPQHSEERDSKQ</sequence>
<evidence type="ECO:0000313" key="2">
    <source>
        <dbReference type="EMBL" id="KAK7075812.1"/>
    </source>
</evidence>
<reference evidence="2 3" key="1">
    <citation type="submission" date="2023-11" db="EMBL/GenBank/DDBJ databases">
        <title>Halocaridina rubra genome assembly.</title>
        <authorList>
            <person name="Smith C."/>
        </authorList>
    </citation>
    <scope>NUCLEOTIDE SEQUENCE [LARGE SCALE GENOMIC DNA]</scope>
    <source>
        <strain evidence="2">EP-1</strain>
        <tissue evidence="2">Whole</tissue>
    </source>
</reference>
<dbReference type="Proteomes" id="UP001381693">
    <property type="component" value="Unassembled WGS sequence"/>
</dbReference>
<name>A0AAN8X3G7_HALRR</name>
<dbReference type="AlphaFoldDB" id="A0AAN8X3G7"/>
<keyword evidence="3" id="KW-1185">Reference proteome</keyword>
<evidence type="ECO:0000313" key="3">
    <source>
        <dbReference type="Proteomes" id="UP001381693"/>
    </source>
</evidence>
<comment type="caution">
    <text evidence="2">The sequence shown here is derived from an EMBL/GenBank/DDBJ whole genome shotgun (WGS) entry which is preliminary data.</text>
</comment>
<protein>
    <submittedName>
        <fullName evidence="2">Uncharacterized protein</fullName>
    </submittedName>
</protein>
<proteinExistence type="predicted"/>
<feature type="region of interest" description="Disordered" evidence="1">
    <location>
        <begin position="23"/>
        <end position="59"/>
    </location>
</feature>
<gene>
    <name evidence="2" type="ORF">SK128_013518</name>
</gene>
<accession>A0AAN8X3G7</accession>